<dbReference type="Proteomes" id="UP001500888">
    <property type="component" value="Unassembled WGS sequence"/>
</dbReference>
<keyword evidence="3 5" id="KW-0732">Signal</keyword>
<dbReference type="PROSITE" id="PS51257">
    <property type="entry name" value="PROKAR_LIPOPROTEIN"/>
    <property type="match status" value="1"/>
</dbReference>
<name>A0ABP7J599_9ACTN</name>
<evidence type="ECO:0000256" key="4">
    <source>
        <dbReference type="ARBA" id="ARBA00022764"/>
    </source>
</evidence>
<dbReference type="InterPro" id="IPR001188">
    <property type="entry name" value="Sperm_putr-bd"/>
</dbReference>
<dbReference type="PANTHER" id="PTHR30222:SF17">
    <property type="entry name" value="SPERMIDINE_PUTRESCINE-BINDING PERIPLASMIC PROTEIN"/>
    <property type="match status" value="1"/>
</dbReference>
<reference evidence="7" key="1">
    <citation type="journal article" date="2019" name="Int. J. Syst. Evol. Microbiol.">
        <title>The Global Catalogue of Microorganisms (GCM) 10K type strain sequencing project: providing services to taxonomists for standard genome sequencing and annotation.</title>
        <authorList>
            <consortium name="The Broad Institute Genomics Platform"/>
            <consortium name="The Broad Institute Genome Sequencing Center for Infectious Disease"/>
            <person name="Wu L."/>
            <person name="Ma J."/>
        </authorList>
    </citation>
    <scope>NUCLEOTIDE SEQUENCE [LARGE SCALE GENOMIC DNA]</scope>
    <source>
        <strain evidence="7">JCM 16908</strain>
    </source>
</reference>
<keyword evidence="2" id="KW-0813">Transport</keyword>
<evidence type="ECO:0000256" key="1">
    <source>
        <dbReference type="ARBA" id="ARBA00004418"/>
    </source>
</evidence>
<evidence type="ECO:0000256" key="5">
    <source>
        <dbReference type="SAM" id="SignalP"/>
    </source>
</evidence>
<gene>
    <name evidence="6" type="ORF">GCM10022226_65860</name>
</gene>
<dbReference type="SUPFAM" id="SSF53850">
    <property type="entry name" value="Periplasmic binding protein-like II"/>
    <property type="match status" value="1"/>
</dbReference>
<keyword evidence="7" id="KW-1185">Reference proteome</keyword>
<comment type="subcellular location">
    <subcellularLocation>
        <location evidence="1">Periplasm</location>
    </subcellularLocation>
</comment>
<dbReference type="PRINTS" id="PR00909">
    <property type="entry name" value="SPERMDNBNDNG"/>
</dbReference>
<evidence type="ECO:0000313" key="7">
    <source>
        <dbReference type="Proteomes" id="UP001500888"/>
    </source>
</evidence>
<dbReference type="EMBL" id="BAAAZR010000038">
    <property type="protein sequence ID" value="GAA3835182.1"/>
    <property type="molecule type" value="Genomic_DNA"/>
</dbReference>
<accession>A0ABP7J599</accession>
<dbReference type="Pfam" id="PF13416">
    <property type="entry name" value="SBP_bac_8"/>
    <property type="match status" value="1"/>
</dbReference>
<dbReference type="InterPro" id="IPR006059">
    <property type="entry name" value="SBP"/>
</dbReference>
<dbReference type="CDD" id="cd13590">
    <property type="entry name" value="PBP2_PotD_PotF_like"/>
    <property type="match status" value="1"/>
</dbReference>
<feature type="chain" id="PRO_5046414223" evidence="5">
    <location>
        <begin position="25"/>
        <end position="378"/>
    </location>
</feature>
<sequence>MSRTRYTRRLPAAAVAAGLALALAACGGGSSTSADGAAPTAATDQLNANADLTKQSLTITIWDGYSPKDLRDKVKAKLGFEMKTAIHATNEEAMAKLATNTDSGIDVGFVSGQYAQALNEQGLLEPLHPELIPNLANLYPEASQLSFDKGNKFSVPYTWGTTGICYRTDLVKTKPTSWNDILSPPAELKGKVTMMTTERWLALPALKSLNYSINSTDDKQIAQAKDLLVKAKEWGMLYDDTTFGAKLEKGEAAMVEAWDGWCPTTNPKIKFVVPKEGSDLWSDTMVIMKSSKNKEAAHAFINYILDPATHSWVSENILYKVPNKAAMDLVARNNQKLLQDNEPLRMNPAELLKGESIIDLGEASTKYTRLSTEISANQ</sequence>
<evidence type="ECO:0000256" key="3">
    <source>
        <dbReference type="ARBA" id="ARBA00022729"/>
    </source>
</evidence>
<comment type="caution">
    <text evidence="6">The sequence shown here is derived from an EMBL/GenBank/DDBJ whole genome shotgun (WGS) entry which is preliminary data.</text>
</comment>
<protein>
    <submittedName>
        <fullName evidence="6">Spermidine/putrescine ABC transporter substrate-binding protein</fullName>
    </submittedName>
</protein>
<dbReference type="Gene3D" id="3.40.190.10">
    <property type="entry name" value="Periplasmic binding protein-like II"/>
    <property type="match status" value="2"/>
</dbReference>
<feature type="signal peptide" evidence="5">
    <location>
        <begin position="1"/>
        <end position="24"/>
    </location>
</feature>
<organism evidence="6 7">
    <name type="scientific">Sphaerisporangium flaviroseum</name>
    <dbReference type="NCBI Taxonomy" id="509199"/>
    <lineage>
        <taxon>Bacteria</taxon>
        <taxon>Bacillati</taxon>
        <taxon>Actinomycetota</taxon>
        <taxon>Actinomycetes</taxon>
        <taxon>Streptosporangiales</taxon>
        <taxon>Streptosporangiaceae</taxon>
        <taxon>Sphaerisporangium</taxon>
    </lineage>
</organism>
<dbReference type="PANTHER" id="PTHR30222">
    <property type="entry name" value="SPERMIDINE/PUTRESCINE-BINDING PERIPLASMIC PROTEIN"/>
    <property type="match status" value="1"/>
</dbReference>
<dbReference type="RefSeq" id="WP_344949389.1">
    <property type="nucleotide sequence ID" value="NZ_BAAAZR010000038.1"/>
</dbReference>
<proteinExistence type="predicted"/>
<evidence type="ECO:0000256" key="2">
    <source>
        <dbReference type="ARBA" id="ARBA00022448"/>
    </source>
</evidence>
<evidence type="ECO:0000313" key="6">
    <source>
        <dbReference type="EMBL" id="GAA3835182.1"/>
    </source>
</evidence>
<keyword evidence="4" id="KW-0574">Periplasm</keyword>